<dbReference type="AlphaFoldDB" id="A0AAE3J5V1"/>
<feature type="active site" description="Schiff-base intermediate with substrate" evidence="4">
    <location>
        <position position="162"/>
    </location>
</feature>
<dbReference type="NCBIfam" id="NF003164">
    <property type="entry name" value="PRK04147.1"/>
    <property type="match status" value="1"/>
</dbReference>
<keyword evidence="2" id="KW-0704">Schiff base</keyword>
<dbReference type="EC" id="4.1.3.3" evidence="6"/>
<dbReference type="CDD" id="cd00408">
    <property type="entry name" value="DHDPS-like"/>
    <property type="match status" value="1"/>
</dbReference>
<gene>
    <name evidence="6" type="ORF">LKD71_06550</name>
</gene>
<keyword evidence="7" id="KW-1185">Reference proteome</keyword>
<dbReference type="GO" id="GO:0005829">
    <property type="term" value="C:cytosol"/>
    <property type="evidence" value="ECO:0007669"/>
    <property type="project" value="TreeGrafter"/>
</dbReference>
<evidence type="ECO:0000256" key="2">
    <source>
        <dbReference type="ARBA" id="ARBA00023270"/>
    </source>
</evidence>
<evidence type="ECO:0000256" key="3">
    <source>
        <dbReference type="PIRNR" id="PIRNR001365"/>
    </source>
</evidence>
<dbReference type="GO" id="GO:0019262">
    <property type="term" value="P:N-acetylneuraminate catabolic process"/>
    <property type="evidence" value="ECO:0007669"/>
    <property type="project" value="TreeGrafter"/>
</dbReference>
<protein>
    <submittedName>
        <fullName evidence="6">N-acetylneuraminate lyase</fullName>
        <ecNumber evidence="6">4.1.3.3</ecNumber>
    </submittedName>
</protein>
<dbReference type="PIRSF" id="PIRSF001365">
    <property type="entry name" value="DHDPS"/>
    <property type="match status" value="1"/>
</dbReference>
<evidence type="ECO:0000256" key="1">
    <source>
        <dbReference type="ARBA" id="ARBA00023239"/>
    </source>
</evidence>
<evidence type="ECO:0000313" key="6">
    <source>
        <dbReference type="EMBL" id="MCC2189463.1"/>
    </source>
</evidence>
<keyword evidence="1 3" id="KW-0456">Lyase</keyword>
<dbReference type="InterPro" id="IPR002220">
    <property type="entry name" value="DapA-like"/>
</dbReference>
<feature type="active site" description="Proton donor/acceptor" evidence="4">
    <location>
        <position position="134"/>
    </location>
</feature>
<comment type="similarity">
    <text evidence="3">Belongs to the DapA family.</text>
</comment>
<feature type="binding site" evidence="5">
    <location>
        <position position="203"/>
    </location>
    <ligand>
        <name>pyruvate</name>
        <dbReference type="ChEBI" id="CHEBI:15361"/>
    </ligand>
</feature>
<dbReference type="PANTHER" id="PTHR42849:SF1">
    <property type="entry name" value="N-ACETYLNEURAMINATE LYASE"/>
    <property type="match status" value="1"/>
</dbReference>
<dbReference type="EMBL" id="JAJEPR010000008">
    <property type="protein sequence ID" value="MCC2189463.1"/>
    <property type="molecule type" value="Genomic_DNA"/>
</dbReference>
<organism evidence="6 7">
    <name type="scientific">Fusicatenibacter faecihominis</name>
    <dbReference type="NCBI Taxonomy" id="2881276"/>
    <lineage>
        <taxon>Bacteria</taxon>
        <taxon>Bacillati</taxon>
        <taxon>Bacillota</taxon>
        <taxon>Clostridia</taxon>
        <taxon>Lachnospirales</taxon>
        <taxon>Lachnospiraceae</taxon>
        <taxon>Fusicatenibacter</taxon>
    </lineage>
</organism>
<dbReference type="PRINTS" id="PR00146">
    <property type="entry name" value="DHPICSNTHASE"/>
</dbReference>
<comment type="caution">
    <text evidence="6">The sequence shown here is derived from an EMBL/GenBank/DDBJ whole genome shotgun (WGS) entry which is preliminary data.</text>
</comment>
<dbReference type="SMART" id="SM01130">
    <property type="entry name" value="DHDPS"/>
    <property type="match status" value="1"/>
</dbReference>
<accession>A0AAE3J5V1</accession>
<sequence length="288" mass="31962">MKLGGIVPALVTPYDGEGKVNYEMLKKLVEVLLEDGADGFYVTGSTGECFLLSEEERIKITATVAETVNGRVPIVTHVGMIGAAQAAKLAKEAERAGATAVSSVPPFYYNFKLEELVRYYTAISDATTLPVMVYNIPRYSGVIINADNLGEIKKSCRVEGIKYTDSNLYELERIRTRYPEMTVMFGQDESFLYSLPVGVNGAIGSTYNFMLKKFKRIWNAYHEGRQEEAEKIQHEACRIIDALLQVRDITAVKYLLGRKGIVCGDCRSPFSPITEAQKQLLDGIGDLD</sequence>
<evidence type="ECO:0000313" key="7">
    <source>
        <dbReference type="Proteomes" id="UP001197875"/>
    </source>
</evidence>
<dbReference type="PROSITE" id="PS00666">
    <property type="entry name" value="DHDPS_2"/>
    <property type="match status" value="1"/>
</dbReference>
<proteinExistence type="inferred from homology"/>
<dbReference type="PANTHER" id="PTHR42849">
    <property type="entry name" value="N-ACETYLNEURAMINATE LYASE"/>
    <property type="match status" value="1"/>
</dbReference>
<feature type="binding site" evidence="5">
    <location>
        <position position="46"/>
    </location>
    <ligand>
        <name>pyruvate</name>
        <dbReference type="ChEBI" id="CHEBI:15361"/>
    </ligand>
</feature>
<dbReference type="Gene3D" id="3.20.20.70">
    <property type="entry name" value="Aldolase class I"/>
    <property type="match status" value="1"/>
</dbReference>
<reference evidence="6 7" key="1">
    <citation type="submission" date="2021-10" db="EMBL/GenBank/DDBJ databases">
        <title>Anaerobic single-cell dispensing facilitates the cultivation of human gut bacteria.</title>
        <authorList>
            <person name="Afrizal A."/>
        </authorList>
    </citation>
    <scope>NUCLEOTIDE SEQUENCE [LARGE SCALE GENOMIC DNA]</scope>
    <source>
        <strain evidence="6 7">CLA-AA-H277</strain>
    </source>
</reference>
<dbReference type="InterPro" id="IPR013785">
    <property type="entry name" value="Aldolase_TIM"/>
</dbReference>
<name>A0AAE3J5V1_9FIRM</name>
<dbReference type="InterPro" id="IPR020625">
    <property type="entry name" value="Schiff_base-form_aldolases_AS"/>
</dbReference>
<evidence type="ECO:0000256" key="5">
    <source>
        <dbReference type="PIRSR" id="PIRSR001365-2"/>
    </source>
</evidence>
<dbReference type="Proteomes" id="UP001197875">
    <property type="component" value="Unassembled WGS sequence"/>
</dbReference>
<evidence type="ECO:0000256" key="4">
    <source>
        <dbReference type="PIRSR" id="PIRSR001365-1"/>
    </source>
</evidence>
<dbReference type="Pfam" id="PF00701">
    <property type="entry name" value="DHDPS"/>
    <property type="match status" value="1"/>
</dbReference>
<dbReference type="GO" id="GO:0008747">
    <property type="term" value="F:N-acetylneuraminate lyase activity"/>
    <property type="evidence" value="ECO:0007669"/>
    <property type="project" value="UniProtKB-EC"/>
</dbReference>
<dbReference type="RefSeq" id="WP_227614804.1">
    <property type="nucleotide sequence ID" value="NZ_JAJEPR010000008.1"/>
</dbReference>
<dbReference type="SUPFAM" id="SSF51569">
    <property type="entry name" value="Aldolase"/>
    <property type="match status" value="1"/>
</dbReference>